<keyword evidence="3" id="KW-1185">Reference proteome</keyword>
<proteinExistence type="predicted"/>
<accession>A0A940SH44</accession>
<dbReference type="AlphaFoldDB" id="A0A940SH44"/>
<dbReference type="Pfam" id="PF12146">
    <property type="entry name" value="Hydrolase_4"/>
    <property type="match status" value="1"/>
</dbReference>
<dbReference type="Proteomes" id="UP000682134">
    <property type="component" value="Unassembled WGS sequence"/>
</dbReference>
<dbReference type="SUPFAM" id="SSF53474">
    <property type="entry name" value="alpha/beta-Hydrolases"/>
    <property type="match status" value="1"/>
</dbReference>
<reference evidence="2" key="1">
    <citation type="submission" date="2021-04" db="EMBL/GenBank/DDBJ databases">
        <title>Genome seq and assembly of Bacillus sp.</title>
        <authorList>
            <person name="Chhetri G."/>
        </authorList>
    </citation>
    <scope>NUCLEOTIDE SEQUENCE</scope>
    <source>
        <strain evidence="2">RG28</strain>
    </source>
</reference>
<dbReference type="RefSeq" id="WP_209405717.1">
    <property type="nucleotide sequence ID" value="NZ_JAGIYQ010000006.1"/>
</dbReference>
<dbReference type="PANTHER" id="PTHR11614">
    <property type="entry name" value="PHOSPHOLIPASE-RELATED"/>
    <property type="match status" value="1"/>
</dbReference>
<evidence type="ECO:0000313" key="3">
    <source>
        <dbReference type="Proteomes" id="UP000682134"/>
    </source>
</evidence>
<comment type="caution">
    <text evidence="2">The sequence shown here is derived from an EMBL/GenBank/DDBJ whole genome shotgun (WGS) entry which is preliminary data.</text>
</comment>
<feature type="domain" description="Serine aminopeptidase S33" evidence="1">
    <location>
        <begin position="24"/>
        <end position="287"/>
    </location>
</feature>
<protein>
    <submittedName>
        <fullName evidence="2">Lysophospholipase</fullName>
    </submittedName>
</protein>
<dbReference type="EMBL" id="JAGIYQ010000006">
    <property type="protein sequence ID" value="MBP0725792.1"/>
    <property type="molecule type" value="Genomic_DNA"/>
</dbReference>
<dbReference type="Gene3D" id="3.40.50.1820">
    <property type="entry name" value="alpha/beta hydrolase"/>
    <property type="match status" value="1"/>
</dbReference>
<dbReference type="InterPro" id="IPR022742">
    <property type="entry name" value="Hydrolase_4"/>
</dbReference>
<gene>
    <name evidence="2" type="ORF">J5Y03_11480</name>
</gene>
<evidence type="ECO:0000313" key="2">
    <source>
        <dbReference type="EMBL" id="MBP0725792.1"/>
    </source>
</evidence>
<evidence type="ECO:0000259" key="1">
    <source>
        <dbReference type="Pfam" id="PF12146"/>
    </source>
</evidence>
<name>A0A940SH44_9BACI</name>
<sequence>MESWSGFIKIGEVPIYLNKYIPDHPKAIVHIVHGMAEHSGMYKEFISYLLEHNFAVYIQDLRGHGQTAQTEEDLGFLGHDVAWERMSDDICEISKLAKSEVQMPLILFGHSMGSYIARRVVQKEGKIYHGLVLSGSGYDPGLIRKLGVVLSSSLAKMMGNQAKSKLLDKLTFGKFNSKFKPAKTDFDWLSRDNEQVKKYVEDPYCGFICSTSFFKEMLTGIGVVHLEDEVKKTPSDLPIFIFSGDEDPVGDMGKGVKKLHQLYEKSGIQNVTLKLYPKGRHEMLHEINREEVFQDIGDWIENLPLDFNNVIVS</sequence>
<organism evidence="2 3">
    <name type="scientific">Gottfriedia endophytica</name>
    <dbReference type="NCBI Taxonomy" id="2820819"/>
    <lineage>
        <taxon>Bacteria</taxon>
        <taxon>Bacillati</taxon>
        <taxon>Bacillota</taxon>
        <taxon>Bacilli</taxon>
        <taxon>Bacillales</taxon>
        <taxon>Bacillaceae</taxon>
        <taxon>Gottfriedia</taxon>
    </lineage>
</organism>
<dbReference type="InterPro" id="IPR051044">
    <property type="entry name" value="MAG_DAG_Lipase"/>
</dbReference>
<dbReference type="InterPro" id="IPR029058">
    <property type="entry name" value="AB_hydrolase_fold"/>
</dbReference>